<dbReference type="Proteomes" id="UP001187425">
    <property type="component" value="Unassembled WGS sequence"/>
</dbReference>
<accession>A0A6V7D3L8</accession>
<name>A0A6V7D3L8_9XANT</name>
<organism evidence="1 3">
    <name type="scientific">Xanthomonas hortorum pv. vitians</name>
    <dbReference type="NCBI Taxonomy" id="83224"/>
    <lineage>
        <taxon>Bacteria</taxon>
        <taxon>Pseudomonadati</taxon>
        <taxon>Pseudomonadota</taxon>
        <taxon>Gammaproteobacteria</taxon>
        <taxon>Lysobacterales</taxon>
        <taxon>Lysobacteraceae</taxon>
        <taxon>Xanthomonas</taxon>
    </lineage>
</organism>
<proteinExistence type="predicted"/>
<reference evidence="1 3" key="1">
    <citation type="submission" date="2020-07" db="EMBL/GenBank/DDBJ databases">
        <authorList>
            <person name="Pothier F. J."/>
        </authorList>
    </citation>
    <scope>NUCLEOTIDE SEQUENCE [LARGE SCALE GENOMIC DNA]</scope>
    <source>
        <strain evidence="1 3">CFBP 498</strain>
    </source>
</reference>
<evidence type="ECO:0000313" key="1">
    <source>
        <dbReference type="EMBL" id="CAD0327064.1"/>
    </source>
</evidence>
<evidence type="ECO:0000313" key="2">
    <source>
        <dbReference type="EMBL" id="MDV7246934.1"/>
    </source>
</evidence>
<dbReference type="AlphaFoldDB" id="A0A6V7D3L8"/>
<keyword evidence="3" id="KW-1185">Reference proteome</keyword>
<dbReference type="RefSeq" id="WP_180313643.1">
    <property type="nucleotide sequence ID" value="NZ_JAVTRY010000010.1"/>
</dbReference>
<dbReference type="EMBL" id="JAWMQI010000001">
    <property type="protein sequence ID" value="MDV7246934.1"/>
    <property type="molecule type" value="Genomic_DNA"/>
</dbReference>
<dbReference type="Proteomes" id="UP000515406">
    <property type="component" value="Chromosome"/>
</dbReference>
<gene>
    <name evidence="1" type="ORF">CFBP498_19570</name>
    <name evidence="2" type="ORF">R4K57_00545</name>
</gene>
<reference evidence="2 4" key="2">
    <citation type="submission" date="2023-10" db="EMBL/GenBank/DDBJ databases">
        <title>A new tool for lettuce pathogen research.</title>
        <authorList>
            <person name="Horton K.N."/>
            <person name="Cseke L.J."/>
            <person name="Badiwe M."/>
            <person name="Tesfaye D."/>
            <person name="Klein A."/>
            <person name="Su J."/>
            <person name="Potnis N."/>
            <person name="Gassmann W."/>
        </authorList>
    </citation>
    <scope>NUCLEOTIDE SEQUENCE [LARGE SCALE GENOMIC DNA]</scope>
    <source>
        <strain evidence="2 4">JSKH1901</strain>
    </source>
</reference>
<dbReference type="EMBL" id="LR828257">
    <property type="protein sequence ID" value="CAD0327056.1"/>
    <property type="molecule type" value="Genomic_DNA"/>
</dbReference>
<dbReference type="EMBL" id="LR828257">
    <property type="protein sequence ID" value="CAD0327064.1"/>
    <property type="molecule type" value="Genomic_DNA"/>
</dbReference>
<evidence type="ECO:0000313" key="3">
    <source>
        <dbReference type="Proteomes" id="UP000515406"/>
    </source>
</evidence>
<sequence>MDEEEQLAAMAALLSAERLATFIQLSGSERDALDLHDVTVVVASALMPVACLVEIALRNAVSERLRTVFASPDWLTQPPAPFSWRSSEGEKIKEAKRQAQRAAYAKLTDSGRRALDAVAFVGGVPSGIKYENRIRKRQATLSISHGQLLAQLTMFFWKRIFSSDYENTLWKRGLKTLFPNKSINRGEVASHLEIIYQARNRIAHHEPIYGERLARLVESLDFIVTNLGNKDGDESSSLAKLTARHRDRLRQTAKESDDLFARFIVPSG</sequence>
<evidence type="ECO:0000313" key="4">
    <source>
        <dbReference type="Proteomes" id="UP001187425"/>
    </source>
</evidence>
<protein>
    <recommendedName>
        <fullName evidence="5">Abi-like protein</fullName>
    </recommendedName>
</protein>
<evidence type="ECO:0008006" key="5">
    <source>
        <dbReference type="Google" id="ProtNLM"/>
    </source>
</evidence>